<dbReference type="EMBL" id="KN822036">
    <property type="protein sequence ID" value="KIM63301.1"/>
    <property type="molecule type" value="Genomic_DNA"/>
</dbReference>
<feature type="compositionally biased region" description="Gly residues" evidence="1">
    <location>
        <begin position="14"/>
        <end position="37"/>
    </location>
</feature>
<gene>
    <name evidence="2" type="ORF">SCLCIDRAFT_1214383</name>
</gene>
<feature type="region of interest" description="Disordered" evidence="1">
    <location>
        <begin position="14"/>
        <end position="39"/>
    </location>
</feature>
<dbReference type="Proteomes" id="UP000053989">
    <property type="component" value="Unassembled WGS sequence"/>
</dbReference>
<dbReference type="AlphaFoldDB" id="A0A0C3E5I7"/>
<sequence length="154" mass="16512">MAIAPCVEAEGAGVGVGDQNGGAGDDGGDGNEGGTMSSGGIDSIRVKAALLVMSSGSPICHANHLYGLVRPRRRCGRIKPESVKVSQPQEVKTAYWICTRTAQPPRNGPKRSCRVIGLVRRRRRCDQTKIESKKLKTKTCPSHSATRIPLQMFI</sequence>
<accession>A0A0C3E5I7</accession>
<proteinExistence type="predicted"/>
<name>A0A0C3E5I7_9AGAM</name>
<keyword evidence="3" id="KW-1185">Reference proteome</keyword>
<evidence type="ECO:0000256" key="1">
    <source>
        <dbReference type="SAM" id="MobiDB-lite"/>
    </source>
</evidence>
<reference evidence="3" key="2">
    <citation type="submission" date="2015-01" db="EMBL/GenBank/DDBJ databases">
        <title>Evolutionary Origins and Diversification of the Mycorrhizal Mutualists.</title>
        <authorList>
            <consortium name="DOE Joint Genome Institute"/>
            <consortium name="Mycorrhizal Genomics Consortium"/>
            <person name="Kohler A."/>
            <person name="Kuo A."/>
            <person name="Nagy L.G."/>
            <person name="Floudas D."/>
            <person name="Copeland A."/>
            <person name="Barry K.W."/>
            <person name="Cichocki N."/>
            <person name="Veneault-Fourrey C."/>
            <person name="LaButti K."/>
            <person name="Lindquist E.A."/>
            <person name="Lipzen A."/>
            <person name="Lundell T."/>
            <person name="Morin E."/>
            <person name="Murat C."/>
            <person name="Riley R."/>
            <person name="Ohm R."/>
            <person name="Sun H."/>
            <person name="Tunlid A."/>
            <person name="Henrissat B."/>
            <person name="Grigoriev I.V."/>
            <person name="Hibbett D.S."/>
            <person name="Martin F."/>
        </authorList>
    </citation>
    <scope>NUCLEOTIDE SEQUENCE [LARGE SCALE GENOMIC DNA]</scope>
    <source>
        <strain evidence="3">Foug A</strain>
    </source>
</reference>
<organism evidence="2 3">
    <name type="scientific">Scleroderma citrinum Foug A</name>
    <dbReference type="NCBI Taxonomy" id="1036808"/>
    <lineage>
        <taxon>Eukaryota</taxon>
        <taxon>Fungi</taxon>
        <taxon>Dikarya</taxon>
        <taxon>Basidiomycota</taxon>
        <taxon>Agaricomycotina</taxon>
        <taxon>Agaricomycetes</taxon>
        <taxon>Agaricomycetidae</taxon>
        <taxon>Boletales</taxon>
        <taxon>Sclerodermatineae</taxon>
        <taxon>Sclerodermataceae</taxon>
        <taxon>Scleroderma</taxon>
    </lineage>
</organism>
<evidence type="ECO:0000313" key="3">
    <source>
        <dbReference type="Proteomes" id="UP000053989"/>
    </source>
</evidence>
<dbReference type="InParanoid" id="A0A0C3E5I7"/>
<protein>
    <submittedName>
        <fullName evidence="2">Uncharacterized protein</fullName>
    </submittedName>
</protein>
<dbReference type="HOGENOM" id="CLU_1705301_0_0_1"/>
<reference evidence="2 3" key="1">
    <citation type="submission" date="2014-04" db="EMBL/GenBank/DDBJ databases">
        <authorList>
            <consortium name="DOE Joint Genome Institute"/>
            <person name="Kuo A."/>
            <person name="Kohler A."/>
            <person name="Nagy L.G."/>
            <person name="Floudas D."/>
            <person name="Copeland A."/>
            <person name="Barry K.W."/>
            <person name="Cichocki N."/>
            <person name="Veneault-Fourrey C."/>
            <person name="LaButti K."/>
            <person name="Lindquist E.A."/>
            <person name="Lipzen A."/>
            <person name="Lundell T."/>
            <person name="Morin E."/>
            <person name="Murat C."/>
            <person name="Sun H."/>
            <person name="Tunlid A."/>
            <person name="Henrissat B."/>
            <person name="Grigoriev I.V."/>
            <person name="Hibbett D.S."/>
            <person name="Martin F."/>
            <person name="Nordberg H.P."/>
            <person name="Cantor M.N."/>
            <person name="Hua S.X."/>
        </authorList>
    </citation>
    <scope>NUCLEOTIDE SEQUENCE [LARGE SCALE GENOMIC DNA]</scope>
    <source>
        <strain evidence="2 3">Foug A</strain>
    </source>
</reference>
<evidence type="ECO:0000313" key="2">
    <source>
        <dbReference type="EMBL" id="KIM63301.1"/>
    </source>
</evidence>